<sequence>MMDELIKEVVRLVAEEHKRAAAEHGAAAHSPHEGYALIKEEVEEAQAEMESIAQRLDHLWTCVKNDENHYGPHYLMYIKKAAVLGACELIQVAAMSEKALLGYEIMKEEQDHEKTVESDGKG</sequence>
<gene>
    <name evidence="1" type="ORF">GKE97_05780</name>
</gene>
<name>A0A6I2R1E6_FLAPL</name>
<evidence type="ECO:0000313" key="2">
    <source>
        <dbReference type="Proteomes" id="UP000434475"/>
    </source>
</evidence>
<dbReference type="Proteomes" id="UP000434475">
    <property type="component" value="Unassembled WGS sequence"/>
</dbReference>
<protein>
    <submittedName>
        <fullName evidence="1">Uncharacterized protein</fullName>
    </submittedName>
</protein>
<reference evidence="1 2" key="1">
    <citation type="journal article" date="2019" name="Nat. Med.">
        <title>A library of human gut bacterial isolates paired with longitudinal multiomics data enables mechanistic microbiome research.</title>
        <authorList>
            <person name="Poyet M."/>
            <person name="Groussin M."/>
            <person name="Gibbons S.M."/>
            <person name="Avila-Pacheco J."/>
            <person name="Jiang X."/>
            <person name="Kearney S.M."/>
            <person name="Perrotta A.R."/>
            <person name="Berdy B."/>
            <person name="Zhao S."/>
            <person name="Lieberman T.D."/>
            <person name="Swanson P.K."/>
            <person name="Smith M."/>
            <person name="Roesemann S."/>
            <person name="Alexander J.E."/>
            <person name="Rich S.A."/>
            <person name="Livny J."/>
            <person name="Vlamakis H."/>
            <person name="Clish C."/>
            <person name="Bullock K."/>
            <person name="Deik A."/>
            <person name="Scott J."/>
            <person name="Pierce K.A."/>
            <person name="Xavier R.J."/>
            <person name="Alm E.J."/>
        </authorList>
    </citation>
    <scope>NUCLEOTIDE SEQUENCE [LARGE SCALE GENOMIC DNA]</scope>
    <source>
        <strain evidence="1 2">BIOML-A2</strain>
    </source>
</reference>
<proteinExistence type="predicted"/>
<dbReference type="EMBL" id="WKPR01000004">
    <property type="protein sequence ID" value="MSB19026.1"/>
    <property type="molecule type" value="Genomic_DNA"/>
</dbReference>
<evidence type="ECO:0000313" key="1">
    <source>
        <dbReference type="EMBL" id="MSB19026.1"/>
    </source>
</evidence>
<accession>A0A6I2R1E6</accession>
<dbReference type="AlphaFoldDB" id="A0A6I2R1E6"/>
<comment type="caution">
    <text evidence="1">The sequence shown here is derived from an EMBL/GenBank/DDBJ whole genome shotgun (WGS) entry which is preliminary data.</text>
</comment>
<dbReference type="RefSeq" id="WP_172697389.1">
    <property type="nucleotide sequence ID" value="NZ_WKPR01000004.1"/>
</dbReference>
<organism evidence="1 2">
    <name type="scientific">Flavonifractor plautii</name>
    <name type="common">Fusobacterium plautii</name>
    <dbReference type="NCBI Taxonomy" id="292800"/>
    <lineage>
        <taxon>Bacteria</taxon>
        <taxon>Bacillati</taxon>
        <taxon>Bacillota</taxon>
        <taxon>Clostridia</taxon>
        <taxon>Eubacteriales</taxon>
        <taxon>Oscillospiraceae</taxon>
        <taxon>Flavonifractor</taxon>
    </lineage>
</organism>